<dbReference type="Proteomes" id="UP001055093">
    <property type="component" value="Unassembled WGS sequence"/>
</dbReference>
<keyword evidence="3" id="KW-1185">Reference proteome</keyword>
<name>A0ABQ4URU7_9HYPH</name>
<reference evidence="2" key="2">
    <citation type="submission" date="2021-08" db="EMBL/GenBank/DDBJ databases">
        <authorList>
            <person name="Tani A."/>
            <person name="Ola A."/>
            <person name="Ogura Y."/>
            <person name="Katsura K."/>
            <person name="Hayashi T."/>
        </authorList>
    </citation>
    <scope>NUCLEOTIDE SEQUENCE</scope>
    <source>
        <strain evidence="2">DSM 14458</strain>
    </source>
</reference>
<evidence type="ECO:0000313" key="3">
    <source>
        <dbReference type="Proteomes" id="UP001055093"/>
    </source>
</evidence>
<sequence>MFSVSSFAEDSLYGSDKPGIVIRKRTVCTHCAASYIEDKLIPLDTCRARICRMGNLTEGIQRALATWRLAEHNHILDGEYDCDISLKGAYQSRGVRPAQGCLRFRGSRPDESGEPLAERAHRGRAGPSLTRVADVSASKIDRGLRLAHQGAWPLHPPGGRWPHGTCETAGTASNPAILRWACEADVNCDYMRAASTRSWLPGRLLGAEVAPSFRGWVNNTLSLSPQARNSASMLSWHQIFP</sequence>
<proteinExistence type="predicted"/>
<reference evidence="2" key="1">
    <citation type="journal article" date="2021" name="Front. Microbiol.">
        <title>Comprehensive Comparative Genomics and Phenotyping of Methylobacterium Species.</title>
        <authorList>
            <person name="Alessa O."/>
            <person name="Ogura Y."/>
            <person name="Fujitani Y."/>
            <person name="Takami H."/>
            <person name="Hayashi T."/>
            <person name="Sahin N."/>
            <person name="Tani A."/>
        </authorList>
    </citation>
    <scope>NUCLEOTIDE SEQUENCE</scope>
    <source>
        <strain evidence="2">DSM 14458</strain>
    </source>
</reference>
<accession>A0ABQ4URU7</accession>
<comment type="caution">
    <text evidence="2">The sequence shown here is derived from an EMBL/GenBank/DDBJ whole genome shotgun (WGS) entry which is preliminary data.</text>
</comment>
<feature type="compositionally biased region" description="Basic and acidic residues" evidence="1">
    <location>
        <begin position="107"/>
        <end position="120"/>
    </location>
</feature>
<organism evidence="2 3">
    <name type="scientific">Methylorubrum suomiense</name>
    <dbReference type="NCBI Taxonomy" id="144191"/>
    <lineage>
        <taxon>Bacteria</taxon>
        <taxon>Pseudomonadati</taxon>
        <taxon>Pseudomonadota</taxon>
        <taxon>Alphaproteobacteria</taxon>
        <taxon>Hyphomicrobiales</taxon>
        <taxon>Methylobacteriaceae</taxon>
        <taxon>Methylorubrum</taxon>
    </lineage>
</organism>
<dbReference type="EMBL" id="BPRE01000004">
    <property type="protein sequence ID" value="GJE74951.1"/>
    <property type="molecule type" value="Genomic_DNA"/>
</dbReference>
<gene>
    <name evidence="2" type="ORF">BGCPKDLD_1525</name>
</gene>
<evidence type="ECO:0000256" key="1">
    <source>
        <dbReference type="SAM" id="MobiDB-lite"/>
    </source>
</evidence>
<feature type="region of interest" description="Disordered" evidence="1">
    <location>
        <begin position="106"/>
        <end position="128"/>
    </location>
</feature>
<protein>
    <submittedName>
        <fullName evidence="2">Uncharacterized protein</fullName>
    </submittedName>
</protein>
<evidence type="ECO:0000313" key="2">
    <source>
        <dbReference type="EMBL" id="GJE74951.1"/>
    </source>
</evidence>